<protein>
    <submittedName>
        <fullName evidence="1">Uncharacterized protein</fullName>
    </submittedName>
</protein>
<sequence>MMAFCNIVTHGRGARVSRLLYNFLHTSRTALSRDLFALQISEASMIIPEETQYPNSSRNKHLYILYKHDLSHLVIGLHSDAVSGLLKLASFFYVHKQYLASLTVITDALQKFTDEKIHERAFDYRNTFDNIQKHGLNLMKKEKLHTIIKSLTIHPFLFEVHSSIIPQELQQDVTKMPIFFSYVSICTFPFRAMLLPST</sequence>
<accession>A0A6J8AR61</accession>
<dbReference type="Proteomes" id="UP000507470">
    <property type="component" value="Unassembled WGS sequence"/>
</dbReference>
<evidence type="ECO:0000313" key="1">
    <source>
        <dbReference type="EMBL" id="CAC5372332.1"/>
    </source>
</evidence>
<dbReference type="AlphaFoldDB" id="A0A6J8AR61"/>
<gene>
    <name evidence="1" type="ORF">MCOR_10462</name>
</gene>
<keyword evidence="2" id="KW-1185">Reference proteome</keyword>
<proteinExistence type="predicted"/>
<name>A0A6J8AR61_MYTCO</name>
<dbReference type="EMBL" id="CACVKT020001843">
    <property type="protein sequence ID" value="CAC5372332.1"/>
    <property type="molecule type" value="Genomic_DNA"/>
</dbReference>
<evidence type="ECO:0000313" key="2">
    <source>
        <dbReference type="Proteomes" id="UP000507470"/>
    </source>
</evidence>
<reference evidence="1 2" key="1">
    <citation type="submission" date="2020-06" db="EMBL/GenBank/DDBJ databases">
        <authorList>
            <person name="Li R."/>
            <person name="Bekaert M."/>
        </authorList>
    </citation>
    <scope>NUCLEOTIDE SEQUENCE [LARGE SCALE GENOMIC DNA]</scope>
    <source>
        <strain evidence="2">wild</strain>
    </source>
</reference>
<organism evidence="1 2">
    <name type="scientific">Mytilus coruscus</name>
    <name type="common">Sea mussel</name>
    <dbReference type="NCBI Taxonomy" id="42192"/>
    <lineage>
        <taxon>Eukaryota</taxon>
        <taxon>Metazoa</taxon>
        <taxon>Spiralia</taxon>
        <taxon>Lophotrochozoa</taxon>
        <taxon>Mollusca</taxon>
        <taxon>Bivalvia</taxon>
        <taxon>Autobranchia</taxon>
        <taxon>Pteriomorphia</taxon>
        <taxon>Mytilida</taxon>
        <taxon>Mytiloidea</taxon>
        <taxon>Mytilidae</taxon>
        <taxon>Mytilinae</taxon>
        <taxon>Mytilus</taxon>
    </lineage>
</organism>